<dbReference type="GeneID" id="75057688"/>
<protein>
    <submittedName>
        <fullName evidence="1">Uncharacterized protein</fullName>
    </submittedName>
</protein>
<dbReference type="AlphaFoldDB" id="B7LPN8"/>
<organism evidence="1 2">
    <name type="scientific">Escherichia fergusonii (strain ATCC 35469 / DSM 13698 / CCUG 18766 / IAM 14443 / JCM 21226 / LMG 7866 / NBRC 102419 / NCTC 12128 / CDC 0568-73)</name>
    <dbReference type="NCBI Taxonomy" id="585054"/>
    <lineage>
        <taxon>Bacteria</taxon>
        <taxon>Pseudomonadati</taxon>
        <taxon>Pseudomonadota</taxon>
        <taxon>Gammaproteobacteria</taxon>
        <taxon>Enterobacterales</taxon>
        <taxon>Enterobacteriaceae</taxon>
        <taxon>Escherichia</taxon>
    </lineage>
</organism>
<keyword evidence="2" id="KW-1185">Reference proteome</keyword>
<evidence type="ECO:0000313" key="1">
    <source>
        <dbReference type="EMBL" id="CAQ88791.1"/>
    </source>
</evidence>
<dbReference type="EMBL" id="CU928158">
    <property type="protein sequence ID" value="CAQ88791.1"/>
    <property type="molecule type" value="Genomic_DNA"/>
</dbReference>
<dbReference type="KEGG" id="efe:EFER_1267"/>
<sequence length="299" mass="34662">MINIPLTAMGHQPCGEFVSCSVSFNGQISVLEVDQIPERIQGIFVSTITEERTWYITLYGIRPHYARKINIHDAYNFHKIQVIDNQHILLVGARSRFENGEGEKNAAIYTMDGRLVRRFTLGDGIEDVSVTEKGEIWVSYFDEGVFGNYGWQIPMGQNGLVKYDLYGNVLWEQNEFCIFDCYTLNVDNAASVWFYYYADFELVHIKNSTFTRYEIPVEGMSCFAVCLPWIIADNGYQQSYSFSVFRQDGQRFKKHDDIVFTQPGGRQIDPVFRKMRGKWILVMTETELYYGEIAPSIFY</sequence>
<dbReference type="RefSeq" id="WP_000608284.1">
    <property type="nucleotide sequence ID" value="NC_011740.1"/>
</dbReference>
<dbReference type="OrthoDB" id="6636929at2"/>
<dbReference type="Proteomes" id="UP000000745">
    <property type="component" value="Chromosome"/>
</dbReference>
<accession>B7LPN8</accession>
<proteinExistence type="predicted"/>
<gene>
    <name evidence="1" type="ordered locus">EFER_1267</name>
</gene>
<evidence type="ECO:0000313" key="2">
    <source>
        <dbReference type="Proteomes" id="UP000000745"/>
    </source>
</evidence>
<reference evidence="2" key="1">
    <citation type="journal article" date="2009" name="PLoS Genet.">
        <title>Organised genome dynamics in the Escherichia coli species results in highly diverse adaptive paths.</title>
        <authorList>
            <person name="Touchon M."/>
            <person name="Hoede C."/>
            <person name="Tenaillon O."/>
            <person name="Barbe V."/>
            <person name="Baeriswyl S."/>
            <person name="Bidet P."/>
            <person name="Bingen E."/>
            <person name="Bonacorsi S."/>
            <person name="Bouchier C."/>
            <person name="Bouvet O."/>
            <person name="Calteau A."/>
            <person name="Chiapello H."/>
            <person name="Clermont O."/>
            <person name="Cruveiller S."/>
            <person name="Danchin A."/>
            <person name="Diard M."/>
            <person name="Dossat C."/>
            <person name="Karoui M.E."/>
            <person name="Frapy E."/>
            <person name="Garry L."/>
            <person name="Ghigo J.M."/>
            <person name="Gilles A.M."/>
            <person name="Johnson J."/>
            <person name="Le Bouguenec C."/>
            <person name="Lescat M."/>
            <person name="Mangenot S."/>
            <person name="Martinez-Jehanne V."/>
            <person name="Matic I."/>
            <person name="Nassif X."/>
            <person name="Oztas S."/>
            <person name="Petit M.A."/>
            <person name="Pichon C."/>
            <person name="Rouy Z."/>
            <person name="Ruf C.S."/>
            <person name="Schneider D."/>
            <person name="Tourret J."/>
            <person name="Vacherie B."/>
            <person name="Vallenet D."/>
            <person name="Medigue C."/>
            <person name="Rocha E.P.C."/>
            <person name="Denamur E."/>
        </authorList>
    </citation>
    <scope>NUCLEOTIDE SEQUENCE [LARGE SCALE GENOMIC DNA]</scope>
    <source>
        <strain evidence="2">ATCC 35469 / DSM 13698 / BCRC 15582 / CCUG 18766 / IAM 14443 / JCM 21226 / LMG 7866 / NBRC 102419 / NCTC 12128 / CDC 0568-73</strain>
    </source>
</reference>
<name>B7LPN8_ESCF3</name>
<dbReference type="HOGENOM" id="CLU_071030_0_0_6"/>